<organism evidence="1 2">
    <name type="scientific">Stylosanthes scabra</name>
    <dbReference type="NCBI Taxonomy" id="79078"/>
    <lineage>
        <taxon>Eukaryota</taxon>
        <taxon>Viridiplantae</taxon>
        <taxon>Streptophyta</taxon>
        <taxon>Embryophyta</taxon>
        <taxon>Tracheophyta</taxon>
        <taxon>Spermatophyta</taxon>
        <taxon>Magnoliopsida</taxon>
        <taxon>eudicotyledons</taxon>
        <taxon>Gunneridae</taxon>
        <taxon>Pentapetalae</taxon>
        <taxon>rosids</taxon>
        <taxon>fabids</taxon>
        <taxon>Fabales</taxon>
        <taxon>Fabaceae</taxon>
        <taxon>Papilionoideae</taxon>
        <taxon>50 kb inversion clade</taxon>
        <taxon>dalbergioids sensu lato</taxon>
        <taxon>Dalbergieae</taxon>
        <taxon>Pterocarpus clade</taxon>
        <taxon>Stylosanthes</taxon>
    </lineage>
</organism>
<keyword evidence="2" id="KW-1185">Reference proteome</keyword>
<dbReference type="Proteomes" id="UP001341840">
    <property type="component" value="Unassembled WGS sequence"/>
</dbReference>
<evidence type="ECO:0000313" key="1">
    <source>
        <dbReference type="EMBL" id="MED6189543.1"/>
    </source>
</evidence>
<proteinExistence type="predicted"/>
<protein>
    <submittedName>
        <fullName evidence="1">Uncharacterized protein</fullName>
    </submittedName>
</protein>
<dbReference type="EMBL" id="JASCZI010183589">
    <property type="protein sequence ID" value="MED6189543.1"/>
    <property type="molecule type" value="Genomic_DNA"/>
</dbReference>
<evidence type="ECO:0000313" key="2">
    <source>
        <dbReference type="Proteomes" id="UP001341840"/>
    </source>
</evidence>
<name>A0ABU6WYU1_9FABA</name>
<gene>
    <name evidence="1" type="ORF">PIB30_096972</name>
</gene>
<reference evidence="1 2" key="1">
    <citation type="journal article" date="2023" name="Plants (Basel)">
        <title>Bridging the Gap: Combining Genomics and Transcriptomics Approaches to Understand Stylosanthes scabra, an Orphan Legume from the Brazilian Caatinga.</title>
        <authorList>
            <person name="Ferreira-Neto J.R.C."/>
            <person name="da Silva M.D."/>
            <person name="Binneck E."/>
            <person name="de Melo N.F."/>
            <person name="da Silva R.H."/>
            <person name="de Melo A.L.T.M."/>
            <person name="Pandolfi V."/>
            <person name="Bustamante F.O."/>
            <person name="Brasileiro-Vidal A.C."/>
            <person name="Benko-Iseppon A.M."/>
        </authorList>
    </citation>
    <scope>NUCLEOTIDE SEQUENCE [LARGE SCALE GENOMIC DNA]</scope>
    <source>
        <tissue evidence="1">Leaves</tissue>
    </source>
</reference>
<feature type="non-terminal residue" evidence="1">
    <location>
        <position position="1"/>
    </location>
</feature>
<accession>A0ABU6WYU1</accession>
<comment type="caution">
    <text evidence="1">The sequence shown here is derived from an EMBL/GenBank/DDBJ whole genome shotgun (WGS) entry which is preliminary data.</text>
</comment>
<sequence>DRLVALVIPQAGNLRFSPPSSHHTQDLFSLSSLFSRLEAYCSFLPSSCCIPEFVSFFGICWECSPRTFTIPAYANAAYGPCSCPWSGVPSTVYTDVRCQAIP</sequence>